<dbReference type="InterPro" id="IPR007085">
    <property type="entry name" value="DNA/pantothenate-metab_flavo_C"/>
</dbReference>
<accession>A0A387B7C5</accession>
<dbReference type="SUPFAM" id="SSF102645">
    <property type="entry name" value="CoaB-like"/>
    <property type="match status" value="1"/>
</dbReference>
<dbReference type="InterPro" id="IPR035929">
    <property type="entry name" value="CoaB-like_sf"/>
</dbReference>
<dbReference type="RefSeq" id="WP_120771054.1">
    <property type="nucleotide sequence ID" value="NZ_CP032627.1"/>
</dbReference>
<dbReference type="Gene3D" id="3.40.50.10300">
    <property type="entry name" value="CoaB-like"/>
    <property type="match status" value="1"/>
</dbReference>
<protein>
    <submittedName>
        <fullName evidence="2">Phosphopantothenate--cysteine ligase</fullName>
    </submittedName>
</protein>
<organism evidence="2 3">
    <name type="scientific">Lactococcus allomyrinae</name>
    <dbReference type="NCBI Taxonomy" id="2419773"/>
    <lineage>
        <taxon>Bacteria</taxon>
        <taxon>Bacillati</taxon>
        <taxon>Bacillota</taxon>
        <taxon>Bacilli</taxon>
        <taxon>Lactobacillales</taxon>
        <taxon>Streptococcaceae</taxon>
        <taxon>Lactococcus</taxon>
    </lineage>
</organism>
<evidence type="ECO:0000313" key="2">
    <source>
        <dbReference type="EMBL" id="AYF99664.1"/>
    </source>
</evidence>
<dbReference type="Pfam" id="PF04127">
    <property type="entry name" value="DFP"/>
    <property type="match status" value="2"/>
</dbReference>
<evidence type="ECO:0000313" key="3">
    <source>
        <dbReference type="Proteomes" id="UP000269374"/>
    </source>
</evidence>
<keyword evidence="2" id="KW-0436">Ligase</keyword>
<dbReference type="NCBIfam" id="TIGR02114">
    <property type="entry name" value="coaB_strep"/>
    <property type="match status" value="1"/>
</dbReference>
<sequence length="230" mass="25676">MKVLITSGGTTEPIDSVRGISNFATGGLGKLTAECFLEDGHEVILLAGDKAVLPQASQRLTIITIMGTENLYEEMKRCVPLVDVVVHSMAVSDYRPLYMTGLENFPSVLTERDLLNFHPHHAKKISSKSNYQIMLLEKTPKIISFIKTWKPHVLLFGFKLLAGVTEQELIDVAKEKLISTQADFIIANDLEDIKNNQHKAFIVSTDSIERLHTKSEIADKILSVSKTYYS</sequence>
<dbReference type="InterPro" id="IPR011848">
    <property type="entry name" value="CoaB_strep"/>
</dbReference>
<dbReference type="AlphaFoldDB" id="A0A387B7C5"/>
<name>A0A387B7C5_9LACT</name>
<reference evidence="2 3" key="1">
    <citation type="submission" date="2018-09" db="EMBL/GenBank/DDBJ databases">
        <title>Genome sequencing of strain 1JSPR-7.</title>
        <authorList>
            <person name="Heo J."/>
            <person name="Kim S.-J."/>
            <person name="Kwon S.-W."/>
        </authorList>
    </citation>
    <scope>NUCLEOTIDE SEQUENCE [LARGE SCALE GENOMIC DNA]</scope>
    <source>
        <strain evidence="2 3">1JSPR-7</strain>
    </source>
</reference>
<dbReference type="GO" id="GO:0016874">
    <property type="term" value="F:ligase activity"/>
    <property type="evidence" value="ECO:0007669"/>
    <property type="project" value="UniProtKB-KW"/>
</dbReference>
<feature type="domain" description="DNA/pantothenate metabolism flavoprotein C-terminal" evidence="1">
    <location>
        <begin position="2"/>
        <end position="97"/>
    </location>
</feature>
<dbReference type="GO" id="GO:0015937">
    <property type="term" value="P:coenzyme A biosynthetic process"/>
    <property type="evidence" value="ECO:0007669"/>
    <property type="project" value="UniProtKB-ARBA"/>
</dbReference>
<keyword evidence="3" id="KW-1185">Reference proteome</keyword>
<dbReference type="Proteomes" id="UP000269374">
    <property type="component" value="Chromosome"/>
</dbReference>
<dbReference type="NCBIfam" id="NF005231">
    <property type="entry name" value="PRK06732.1"/>
    <property type="match status" value="1"/>
</dbReference>
<proteinExistence type="predicted"/>
<feature type="domain" description="DNA/pantothenate metabolism flavoprotein C-terminal" evidence="1">
    <location>
        <begin position="121"/>
        <end position="223"/>
    </location>
</feature>
<dbReference type="KEGG" id="lact:D7I46_00290"/>
<evidence type="ECO:0000259" key="1">
    <source>
        <dbReference type="Pfam" id="PF04127"/>
    </source>
</evidence>
<gene>
    <name evidence="2" type="ORF">D7I46_00290</name>
</gene>
<dbReference type="OrthoDB" id="9802554at2"/>
<dbReference type="EMBL" id="CP032627">
    <property type="protein sequence ID" value="AYF99664.1"/>
    <property type="molecule type" value="Genomic_DNA"/>
</dbReference>